<dbReference type="EMBL" id="JAUKPO010000001">
    <property type="protein sequence ID" value="MDO1444900.1"/>
    <property type="molecule type" value="Genomic_DNA"/>
</dbReference>
<dbReference type="InterPro" id="IPR022551">
    <property type="entry name" value="BrxC"/>
</dbReference>
<accession>A0ABT8QYI5</accession>
<dbReference type="Pfam" id="PF11009">
    <property type="entry name" value="BrxC"/>
    <property type="match status" value="1"/>
</dbReference>
<keyword evidence="2" id="KW-1185">Reference proteome</keyword>
<comment type="caution">
    <text evidence="1">The sequence shown here is derived from an EMBL/GenBank/DDBJ whole genome shotgun (WGS) entry which is preliminary data.</text>
</comment>
<organism evidence="1 2">
    <name type="scientific">Rhodocytophaga aerolata</name>
    <dbReference type="NCBI Taxonomy" id="455078"/>
    <lineage>
        <taxon>Bacteria</taxon>
        <taxon>Pseudomonadati</taxon>
        <taxon>Bacteroidota</taxon>
        <taxon>Cytophagia</taxon>
        <taxon>Cytophagales</taxon>
        <taxon>Rhodocytophagaceae</taxon>
        <taxon>Rhodocytophaga</taxon>
    </lineage>
</organism>
<sequence length="118" mass="13698">MNWIKLNDSSQVDEIKKESEQQPVLIFKHSTRCSISATALSRLERSWKDDDMKELKPYYLDLLSYRPISNNIAETFGVYHQSPQALIIHKGKCVYNSSHFDITYPDIKSQMETITKVA</sequence>
<dbReference type="Proteomes" id="UP001168528">
    <property type="component" value="Unassembled WGS sequence"/>
</dbReference>
<evidence type="ECO:0000313" key="2">
    <source>
        <dbReference type="Proteomes" id="UP001168528"/>
    </source>
</evidence>
<dbReference type="Gene3D" id="3.40.30.10">
    <property type="entry name" value="Glutaredoxin"/>
    <property type="match status" value="1"/>
</dbReference>
<reference evidence="1" key="1">
    <citation type="submission" date="2023-07" db="EMBL/GenBank/DDBJ databases">
        <title>The genome sequence of Rhodocytophaga aerolata KACC 12507.</title>
        <authorList>
            <person name="Zhang X."/>
        </authorList>
    </citation>
    <scope>NUCLEOTIDE SEQUENCE</scope>
    <source>
        <strain evidence="1">KACC 12507</strain>
    </source>
</reference>
<evidence type="ECO:0000313" key="1">
    <source>
        <dbReference type="EMBL" id="MDO1444900.1"/>
    </source>
</evidence>
<dbReference type="NCBIfam" id="TIGR04019">
    <property type="entry name" value="B_thiol_YtxJ"/>
    <property type="match status" value="1"/>
</dbReference>
<protein>
    <submittedName>
        <fullName evidence="1">Bacillithiol system redox-active protein YtxJ</fullName>
    </submittedName>
</protein>
<gene>
    <name evidence="1" type="primary">ytxJ</name>
    <name evidence="1" type="ORF">Q0590_01490</name>
</gene>
<name>A0ABT8QYI5_9BACT</name>
<proteinExistence type="predicted"/>
<dbReference type="RefSeq" id="WP_302035701.1">
    <property type="nucleotide sequence ID" value="NZ_JAUKPO010000001.1"/>
</dbReference>